<feature type="domain" description="NAD-dependent epimerase/dehydratase" evidence="3">
    <location>
        <begin position="62"/>
        <end position="300"/>
    </location>
</feature>
<dbReference type="STRING" id="35128.B8C985"/>
<dbReference type="InParanoid" id="B8C985"/>
<evidence type="ECO:0000256" key="1">
    <source>
        <dbReference type="ARBA" id="ARBA00023002"/>
    </source>
</evidence>
<dbReference type="PANTHER" id="PTHR10366">
    <property type="entry name" value="NAD DEPENDENT EPIMERASE/DEHYDRATASE"/>
    <property type="match status" value="1"/>
</dbReference>
<proteinExistence type="predicted"/>
<dbReference type="GO" id="GO:0005996">
    <property type="term" value="P:monosaccharide metabolic process"/>
    <property type="evidence" value="ECO:0000318"/>
    <property type="project" value="GO_Central"/>
</dbReference>
<name>B8C985_THAPS</name>
<dbReference type="PaxDb" id="35128-Thaps8349"/>
<protein>
    <recommendedName>
        <fullName evidence="3">NAD-dependent epimerase/dehydratase domain-containing protein</fullName>
    </recommendedName>
</protein>
<keyword evidence="1" id="KW-0560">Oxidoreductase</keyword>
<dbReference type="Pfam" id="PF01370">
    <property type="entry name" value="Epimerase"/>
    <property type="match status" value="1"/>
</dbReference>
<evidence type="ECO:0000313" key="4">
    <source>
        <dbReference type="EMBL" id="EED90004.1"/>
    </source>
</evidence>
<accession>B8C985</accession>
<dbReference type="GO" id="GO:0016491">
    <property type="term" value="F:oxidoreductase activity"/>
    <property type="evidence" value="ECO:0007669"/>
    <property type="project" value="UniProtKB-KW"/>
</dbReference>
<organism evidence="4 5">
    <name type="scientific">Thalassiosira pseudonana</name>
    <name type="common">Marine diatom</name>
    <name type="synonym">Cyclotella nana</name>
    <dbReference type="NCBI Taxonomy" id="35128"/>
    <lineage>
        <taxon>Eukaryota</taxon>
        <taxon>Sar</taxon>
        <taxon>Stramenopiles</taxon>
        <taxon>Ochrophyta</taxon>
        <taxon>Bacillariophyta</taxon>
        <taxon>Coscinodiscophyceae</taxon>
        <taxon>Thalassiosirophycidae</taxon>
        <taxon>Thalassiosirales</taxon>
        <taxon>Thalassiosiraceae</taxon>
        <taxon>Thalassiosira</taxon>
    </lineage>
</organism>
<dbReference type="Gene3D" id="3.40.50.720">
    <property type="entry name" value="NAD(P)-binding Rossmann-like Domain"/>
    <property type="match status" value="2"/>
</dbReference>
<keyword evidence="2" id="KW-0732">Signal</keyword>
<dbReference type="AlphaFoldDB" id="B8C985"/>
<gene>
    <name evidence="4" type="ORF">THAPSDRAFT_8349</name>
</gene>
<evidence type="ECO:0000256" key="2">
    <source>
        <dbReference type="SAM" id="SignalP"/>
    </source>
</evidence>
<feature type="signal peptide" evidence="2">
    <location>
        <begin position="1"/>
        <end position="23"/>
    </location>
</feature>
<dbReference type="SUPFAM" id="SSF51735">
    <property type="entry name" value="NAD(P)-binding Rossmann-fold domains"/>
    <property type="match status" value="1"/>
</dbReference>
<dbReference type="GeneID" id="7445854"/>
<feature type="chain" id="PRO_5002869877" description="NAD-dependent epimerase/dehydratase domain-containing protein" evidence="2">
    <location>
        <begin position="24"/>
        <end position="378"/>
    </location>
</feature>
<dbReference type="Proteomes" id="UP000001449">
    <property type="component" value="Chromosome 10"/>
</dbReference>
<sequence length="378" mass="41203">MQSFTLLHLVASIIILHPSFTSAFASSPPPLSSSSNINAINPSASASIRDTTGMMSSPIKTVMVTGANGYLASHIVSQLLQKGYSVNACVRNAENASSVAHLLKLPNASDKLHLFSTGDMGDKSLAGRYMKPLANCEAVIHAATPLAPKVSGREYDGERDVLNPGTEGTHELLDTILKTPVPEPPIKDESHWSDDAAQLSRGNYYGCLKTRQEKICSEWSKTQMEGGKLAANFRFSAVCPTMIIGPPVGAEEKGYSYTPSGTMGSFYRWITEGKEQAPNDSMSFIHVSDCAAMHIAAMENGSGRYFSLVESWHWNDILTTLKELHPGLPPFKLYEGGDIITPTQFNLDRMYSLGVEVKSVKEILSDTLGFYERLEMLE</sequence>
<dbReference type="InterPro" id="IPR036291">
    <property type="entry name" value="NAD(P)-bd_dom_sf"/>
</dbReference>
<dbReference type="GO" id="GO:0005829">
    <property type="term" value="C:cytosol"/>
    <property type="evidence" value="ECO:0000318"/>
    <property type="project" value="GO_Central"/>
</dbReference>
<dbReference type="PANTHER" id="PTHR10366:SF562">
    <property type="entry name" value="ALDEHYDE REDUCTASE II (AFU_ORTHOLOGUE AFUA_1G11360)"/>
    <property type="match status" value="1"/>
</dbReference>
<dbReference type="eggNOG" id="KOG1502">
    <property type="taxonomic scope" value="Eukaryota"/>
</dbReference>
<dbReference type="InterPro" id="IPR050425">
    <property type="entry name" value="NAD(P)_dehydrat-like"/>
</dbReference>
<dbReference type="InterPro" id="IPR001509">
    <property type="entry name" value="Epimerase_deHydtase"/>
</dbReference>
<reference evidence="4 5" key="2">
    <citation type="journal article" date="2008" name="Nature">
        <title>The Phaeodactylum genome reveals the evolutionary history of diatom genomes.</title>
        <authorList>
            <person name="Bowler C."/>
            <person name="Allen A.E."/>
            <person name="Badger J.H."/>
            <person name="Grimwood J."/>
            <person name="Jabbari K."/>
            <person name="Kuo A."/>
            <person name="Maheswari U."/>
            <person name="Martens C."/>
            <person name="Maumus F."/>
            <person name="Otillar R.P."/>
            <person name="Rayko E."/>
            <person name="Salamov A."/>
            <person name="Vandepoele K."/>
            <person name="Beszteri B."/>
            <person name="Gruber A."/>
            <person name="Heijde M."/>
            <person name="Katinka M."/>
            <person name="Mock T."/>
            <person name="Valentin K."/>
            <person name="Verret F."/>
            <person name="Berges J.A."/>
            <person name="Brownlee C."/>
            <person name="Cadoret J.P."/>
            <person name="Chiovitti A."/>
            <person name="Choi C.J."/>
            <person name="Coesel S."/>
            <person name="De Martino A."/>
            <person name="Detter J.C."/>
            <person name="Durkin C."/>
            <person name="Falciatore A."/>
            <person name="Fournet J."/>
            <person name="Haruta M."/>
            <person name="Huysman M.J."/>
            <person name="Jenkins B.D."/>
            <person name="Jiroutova K."/>
            <person name="Jorgensen R.E."/>
            <person name="Joubert Y."/>
            <person name="Kaplan A."/>
            <person name="Kroger N."/>
            <person name="Kroth P.G."/>
            <person name="La Roche J."/>
            <person name="Lindquist E."/>
            <person name="Lommer M."/>
            <person name="Martin-Jezequel V."/>
            <person name="Lopez P.J."/>
            <person name="Lucas S."/>
            <person name="Mangogna M."/>
            <person name="McGinnis K."/>
            <person name="Medlin L.K."/>
            <person name="Montsant A."/>
            <person name="Oudot-Le Secq M.P."/>
            <person name="Napoli C."/>
            <person name="Obornik M."/>
            <person name="Parker M.S."/>
            <person name="Petit J.L."/>
            <person name="Porcel B.M."/>
            <person name="Poulsen N."/>
            <person name="Robison M."/>
            <person name="Rychlewski L."/>
            <person name="Rynearson T.A."/>
            <person name="Schmutz J."/>
            <person name="Shapiro H."/>
            <person name="Siaut M."/>
            <person name="Stanley M."/>
            <person name="Sussman M.R."/>
            <person name="Taylor A.R."/>
            <person name="Vardi A."/>
            <person name="von Dassow P."/>
            <person name="Vyverman W."/>
            <person name="Willis A."/>
            <person name="Wyrwicz L.S."/>
            <person name="Rokhsar D.S."/>
            <person name="Weissenbach J."/>
            <person name="Armbrust E.V."/>
            <person name="Green B.R."/>
            <person name="Van de Peer Y."/>
            <person name="Grigoriev I.V."/>
        </authorList>
    </citation>
    <scope>NUCLEOTIDE SEQUENCE [LARGE SCALE GENOMIC DNA]</scope>
    <source>
        <strain evidence="4 5">CCMP1335</strain>
    </source>
</reference>
<dbReference type="RefSeq" id="XP_002292808.1">
    <property type="nucleotide sequence ID" value="XM_002292772.1"/>
</dbReference>
<evidence type="ECO:0000259" key="3">
    <source>
        <dbReference type="Pfam" id="PF01370"/>
    </source>
</evidence>
<evidence type="ECO:0000313" key="5">
    <source>
        <dbReference type="Proteomes" id="UP000001449"/>
    </source>
</evidence>
<reference evidence="4 5" key="1">
    <citation type="journal article" date="2004" name="Science">
        <title>The genome of the diatom Thalassiosira pseudonana: ecology, evolution, and metabolism.</title>
        <authorList>
            <person name="Armbrust E.V."/>
            <person name="Berges J.A."/>
            <person name="Bowler C."/>
            <person name="Green B.R."/>
            <person name="Martinez D."/>
            <person name="Putnam N.H."/>
            <person name="Zhou S."/>
            <person name="Allen A.E."/>
            <person name="Apt K.E."/>
            <person name="Bechner M."/>
            <person name="Brzezinski M.A."/>
            <person name="Chaal B.K."/>
            <person name="Chiovitti A."/>
            <person name="Davis A.K."/>
            <person name="Demarest M.S."/>
            <person name="Detter J.C."/>
            <person name="Glavina T."/>
            <person name="Goodstein D."/>
            <person name="Hadi M.Z."/>
            <person name="Hellsten U."/>
            <person name="Hildebrand M."/>
            <person name="Jenkins B.D."/>
            <person name="Jurka J."/>
            <person name="Kapitonov V.V."/>
            <person name="Kroger N."/>
            <person name="Lau W.W."/>
            <person name="Lane T.W."/>
            <person name="Larimer F.W."/>
            <person name="Lippmeier J.C."/>
            <person name="Lucas S."/>
            <person name="Medina M."/>
            <person name="Montsant A."/>
            <person name="Obornik M."/>
            <person name="Parker M.S."/>
            <person name="Palenik B."/>
            <person name="Pazour G.J."/>
            <person name="Richardson P.M."/>
            <person name="Rynearson T.A."/>
            <person name="Saito M.A."/>
            <person name="Schwartz D.C."/>
            <person name="Thamatrakoln K."/>
            <person name="Valentin K."/>
            <person name="Vardi A."/>
            <person name="Wilkerson F.P."/>
            <person name="Rokhsar D.S."/>
        </authorList>
    </citation>
    <scope>NUCLEOTIDE SEQUENCE [LARGE SCALE GENOMIC DNA]</scope>
    <source>
        <strain evidence="4 5">CCMP1335</strain>
    </source>
</reference>
<dbReference type="KEGG" id="tps:THAPSDRAFT_8349"/>
<dbReference type="HOGENOM" id="CLU_007383_9_2_1"/>
<dbReference type="EMBL" id="CM000646">
    <property type="protein sequence ID" value="EED90004.1"/>
    <property type="molecule type" value="Genomic_DNA"/>
</dbReference>
<keyword evidence="5" id="KW-1185">Reference proteome</keyword>
<dbReference type="OMA" id="HGRYILA"/>
<dbReference type="GO" id="GO:0003978">
    <property type="term" value="F:UDP-glucose 4-epimerase activity"/>
    <property type="evidence" value="ECO:0000318"/>
    <property type="project" value="GO_Central"/>
</dbReference>